<gene>
    <name evidence="3" type="ORF">METZ01_LOCUS84850</name>
</gene>
<protein>
    <recommendedName>
        <fullName evidence="2">Fe-S metabolism associated domain-containing protein</fullName>
    </recommendedName>
</protein>
<accession>A0A381UV33</accession>
<dbReference type="SUPFAM" id="SSF82649">
    <property type="entry name" value="SufE/NifU"/>
    <property type="match status" value="1"/>
</dbReference>
<dbReference type="AlphaFoldDB" id="A0A381UV33"/>
<organism evidence="3">
    <name type="scientific">marine metagenome</name>
    <dbReference type="NCBI Taxonomy" id="408172"/>
    <lineage>
        <taxon>unclassified sequences</taxon>
        <taxon>metagenomes</taxon>
        <taxon>ecological metagenomes</taxon>
    </lineage>
</organism>
<dbReference type="PANTHER" id="PTHR43597:SF5">
    <property type="entry name" value="SUFE-LIKE PROTEIN 2, CHLOROPLASTIC"/>
    <property type="match status" value="1"/>
</dbReference>
<evidence type="ECO:0000256" key="1">
    <source>
        <dbReference type="ARBA" id="ARBA00010282"/>
    </source>
</evidence>
<feature type="domain" description="Fe-S metabolism associated" evidence="2">
    <location>
        <begin position="11"/>
        <end position="134"/>
    </location>
</feature>
<sequence length="142" mass="16361">MTVPTLEEIISDIEFLDNWEDRYKYIIDLGKTSPPLEDSLKNDQNKVHGCASQVWFVKETKERNGETILYFKGDSDAFLVRGLVIILFSLFSGKSPHDILKIDPNKELGRLNLERNLTMQRSNGLFSMIKRIKEDAQILINS</sequence>
<dbReference type="InterPro" id="IPR003808">
    <property type="entry name" value="Fe-S_metab-assoc_dom"/>
</dbReference>
<name>A0A381UV33_9ZZZZ</name>
<dbReference type="Pfam" id="PF02657">
    <property type="entry name" value="SufE"/>
    <property type="match status" value="1"/>
</dbReference>
<dbReference type="PANTHER" id="PTHR43597">
    <property type="entry name" value="SULFUR ACCEPTOR PROTEIN CSDE"/>
    <property type="match status" value="1"/>
</dbReference>
<evidence type="ECO:0000313" key="3">
    <source>
        <dbReference type="EMBL" id="SVA31996.1"/>
    </source>
</evidence>
<comment type="similarity">
    <text evidence="1">Belongs to the SufE family.</text>
</comment>
<evidence type="ECO:0000259" key="2">
    <source>
        <dbReference type="Pfam" id="PF02657"/>
    </source>
</evidence>
<dbReference type="EMBL" id="UINC01007202">
    <property type="protein sequence ID" value="SVA31996.1"/>
    <property type="molecule type" value="Genomic_DNA"/>
</dbReference>
<proteinExistence type="inferred from homology"/>
<reference evidence="3" key="1">
    <citation type="submission" date="2018-05" db="EMBL/GenBank/DDBJ databases">
        <authorList>
            <person name="Lanie J.A."/>
            <person name="Ng W.-L."/>
            <person name="Kazmierczak K.M."/>
            <person name="Andrzejewski T.M."/>
            <person name="Davidsen T.M."/>
            <person name="Wayne K.J."/>
            <person name="Tettelin H."/>
            <person name="Glass J.I."/>
            <person name="Rusch D."/>
            <person name="Podicherti R."/>
            <person name="Tsui H.-C.T."/>
            <person name="Winkler M.E."/>
        </authorList>
    </citation>
    <scope>NUCLEOTIDE SEQUENCE</scope>
</reference>
<dbReference type="Gene3D" id="3.90.1010.10">
    <property type="match status" value="1"/>
</dbReference>